<reference evidence="3 4" key="1">
    <citation type="submission" date="2019-11" db="EMBL/GenBank/DDBJ databases">
        <title>Whole genome sequencing identifies a novel species of the genus Arsenicicoccus isolated from human blood.</title>
        <authorList>
            <person name="Jeong J.H."/>
            <person name="Kweon O.J."/>
            <person name="Kim H.R."/>
            <person name="Kim T.-H."/>
            <person name="Ha S.-M."/>
            <person name="Lee M.-K."/>
        </authorList>
    </citation>
    <scope>NUCLEOTIDE SEQUENCE [LARGE SCALE GENOMIC DNA]</scope>
    <source>
        <strain evidence="3 4">MKL-02</strain>
    </source>
</reference>
<feature type="domain" description="DUF2382" evidence="2">
    <location>
        <begin position="30"/>
        <end position="86"/>
    </location>
</feature>
<feature type="compositionally biased region" description="Basic and acidic residues" evidence="1">
    <location>
        <begin position="1"/>
        <end position="25"/>
    </location>
</feature>
<protein>
    <submittedName>
        <fullName evidence="3">DUF2382 domain-containing protein</fullName>
    </submittedName>
</protein>
<feature type="region of interest" description="Disordered" evidence="1">
    <location>
        <begin position="1"/>
        <end position="38"/>
    </location>
</feature>
<feature type="region of interest" description="Disordered" evidence="1">
    <location>
        <begin position="79"/>
        <end position="119"/>
    </location>
</feature>
<dbReference type="Proteomes" id="UP000431092">
    <property type="component" value="Unassembled WGS sequence"/>
</dbReference>
<evidence type="ECO:0000259" key="2">
    <source>
        <dbReference type="Pfam" id="PF09557"/>
    </source>
</evidence>
<evidence type="ECO:0000313" key="4">
    <source>
        <dbReference type="Proteomes" id="UP000431092"/>
    </source>
</evidence>
<dbReference type="AlphaFoldDB" id="A0A6I3IAA6"/>
<evidence type="ECO:0000256" key="1">
    <source>
        <dbReference type="SAM" id="MobiDB-lite"/>
    </source>
</evidence>
<sequence>MSDQQDMRTERSHEGLGRERDRHDVPVSVTRSEEELLVTTRPVETGRVRVSKRVVTEERTITVRREELVVEELPARAELPADHDGVSSGQDRLNPAKEAALAAGEAHRPQGHRDDDGELQQDAAIEMVLHEEQVVTRVVPIERVRVYVDRVTREQVVEEDLAKEVVTIERDDAPGTDDRARRTDR</sequence>
<evidence type="ECO:0000313" key="3">
    <source>
        <dbReference type="EMBL" id="MTB71138.1"/>
    </source>
</evidence>
<dbReference type="RefSeq" id="WP_154592473.1">
    <property type="nucleotide sequence ID" value="NZ_WLVL01000017.1"/>
</dbReference>
<dbReference type="EMBL" id="WLVL01000017">
    <property type="protein sequence ID" value="MTB71138.1"/>
    <property type="molecule type" value="Genomic_DNA"/>
</dbReference>
<gene>
    <name evidence="3" type="ORF">GGG17_03940</name>
</gene>
<keyword evidence="4" id="KW-1185">Reference proteome</keyword>
<accession>A0A6I3IAA6</accession>
<dbReference type="InterPro" id="IPR019060">
    <property type="entry name" value="DUF2382"/>
</dbReference>
<comment type="caution">
    <text evidence="3">The sequence shown here is derived from an EMBL/GenBank/DDBJ whole genome shotgun (WGS) entry which is preliminary data.</text>
</comment>
<feature type="compositionally biased region" description="Basic and acidic residues" evidence="1">
    <location>
        <begin position="105"/>
        <end position="115"/>
    </location>
</feature>
<proteinExistence type="predicted"/>
<dbReference type="Pfam" id="PF09557">
    <property type="entry name" value="DUF2382"/>
    <property type="match status" value="1"/>
</dbReference>
<name>A0A6I3IAA6_9MICO</name>
<organism evidence="3 4">
    <name type="scientific">Arsenicicoccus cauae</name>
    <dbReference type="NCBI Taxonomy" id="2663847"/>
    <lineage>
        <taxon>Bacteria</taxon>
        <taxon>Bacillati</taxon>
        <taxon>Actinomycetota</taxon>
        <taxon>Actinomycetes</taxon>
        <taxon>Micrococcales</taxon>
        <taxon>Intrasporangiaceae</taxon>
        <taxon>Arsenicicoccus</taxon>
    </lineage>
</organism>